<evidence type="ECO:0000313" key="2">
    <source>
        <dbReference type="Proteomes" id="UP000019030"/>
    </source>
</evidence>
<dbReference type="KEGG" id="sfo:Z042_02810"/>
<dbReference type="STRING" id="1441930.Z042_02810"/>
<gene>
    <name evidence="1" type="ORF">Z042_02810</name>
</gene>
<keyword evidence="2" id="KW-1185">Reference proteome</keyword>
<dbReference type="Proteomes" id="UP000019030">
    <property type="component" value="Chromosome"/>
</dbReference>
<organism evidence="1 2">
    <name type="scientific">Chania multitudinisentens RB-25</name>
    <dbReference type="NCBI Taxonomy" id="1441930"/>
    <lineage>
        <taxon>Bacteria</taxon>
        <taxon>Pseudomonadati</taxon>
        <taxon>Pseudomonadota</taxon>
        <taxon>Gammaproteobacteria</taxon>
        <taxon>Enterobacterales</taxon>
        <taxon>Yersiniaceae</taxon>
        <taxon>Chania</taxon>
    </lineage>
</organism>
<accession>W0LJW5</accession>
<dbReference type="PATRIC" id="fig|1441930.4.peg.571"/>
<evidence type="ECO:0000313" key="1">
    <source>
        <dbReference type="EMBL" id="AHG22627.1"/>
    </source>
</evidence>
<sequence length="226" mass="25029">MAIFCVQALFYISPTFISISNAQSSSLNLGISSEVQQSIDKDCHSQMLGIFLDSSGHMLTKLSDYQLQSISCNETSVGLHYKQSDNSLEISLTDNKMVNQSMASAGSTKLADRLLGIQKLGLQTQETTIQAFNELSAKHPELAIEFEKTTPPAVKLSILTGDHMYYRRVPCEESQCGAIEAQALIRNERYFFKIDAENYAVANSKQAANDFIKGILQAIKLENLPY</sequence>
<name>W0LJW5_9GAMM</name>
<reference evidence="1 2" key="2">
    <citation type="submission" date="2015-03" db="EMBL/GenBank/DDBJ databases">
        <authorList>
            <person name="Chan K.-G."/>
        </authorList>
    </citation>
    <scope>NUCLEOTIDE SEQUENCE [LARGE SCALE GENOMIC DNA]</scope>
    <source>
        <strain evidence="1 2">RB-25</strain>
    </source>
</reference>
<protein>
    <submittedName>
        <fullName evidence="1">Uncharacterized protein</fullName>
    </submittedName>
</protein>
<reference evidence="1 2" key="1">
    <citation type="submission" date="2014-01" db="EMBL/GenBank/DDBJ databases">
        <title>Isolation of Serratia multitudinisentens RB-25 from Ex-Landfill site.</title>
        <authorList>
            <person name="Robson E.H.J."/>
        </authorList>
    </citation>
    <scope>NUCLEOTIDE SEQUENCE [LARGE SCALE GENOMIC DNA]</scope>
    <source>
        <strain evidence="1 2">RB-25</strain>
    </source>
</reference>
<proteinExistence type="predicted"/>
<dbReference type="EMBL" id="CP007044">
    <property type="protein sequence ID" value="AHG22627.1"/>
    <property type="molecule type" value="Genomic_DNA"/>
</dbReference>
<dbReference type="AlphaFoldDB" id="W0LJW5"/>
<dbReference type="HOGENOM" id="CLU_1224057_0_0_6"/>